<keyword evidence="2" id="KW-1185">Reference proteome</keyword>
<accession>A0AC61S2X5</accession>
<proteinExistence type="predicted"/>
<name>A0AC61S2X5_9FIRM</name>
<sequence>MKGALGDPEIRRILNTGQNETRKETALRMLKAGELSVDKIAEYAGLKVEEVKQLAELQNT</sequence>
<organism evidence="1 2">
    <name type="scientific">Petralouisia muris</name>
    <dbReference type="NCBI Taxonomy" id="3032872"/>
    <lineage>
        <taxon>Bacteria</taxon>
        <taxon>Bacillati</taxon>
        <taxon>Bacillota</taxon>
        <taxon>Clostridia</taxon>
        <taxon>Lachnospirales</taxon>
        <taxon>Lachnospiraceae</taxon>
        <taxon>Petralouisia</taxon>
    </lineage>
</organism>
<gene>
    <name evidence="1" type="ORF">E5329_00530</name>
</gene>
<evidence type="ECO:0000313" key="1">
    <source>
        <dbReference type="EMBL" id="TGY98302.1"/>
    </source>
</evidence>
<protein>
    <submittedName>
        <fullName evidence="1">Uncharacterized protein</fullName>
    </submittedName>
</protein>
<dbReference type="Proteomes" id="UP000304953">
    <property type="component" value="Unassembled WGS sequence"/>
</dbReference>
<reference evidence="1" key="1">
    <citation type="submission" date="2019-04" db="EMBL/GenBank/DDBJ databases">
        <title>Microbes associate with the intestines of laboratory mice.</title>
        <authorList>
            <person name="Navarre W."/>
            <person name="Wong E."/>
            <person name="Huang K."/>
            <person name="Tropini C."/>
            <person name="Ng K."/>
            <person name="Yu B."/>
        </authorList>
    </citation>
    <scope>NUCLEOTIDE SEQUENCE</scope>
    <source>
        <strain evidence="1">NM01_1-7b</strain>
    </source>
</reference>
<dbReference type="EMBL" id="SRYA01000001">
    <property type="protein sequence ID" value="TGY98302.1"/>
    <property type="molecule type" value="Genomic_DNA"/>
</dbReference>
<evidence type="ECO:0000313" key="2">
    <source>
        <dbReference type="Proteomes" id="UP000304953"/>
    </source>
</evidence>
<comment type="caution">
    <text evidence="1">The sequence shown here is derived from an EMBL/GenBank/DDBJ whole genome shotgun (WGS) entry which is preliminary data.</text>
</comment>